<organism evidence="1">
    <name type="scientific">marine sediment metagenome</name>
    <dbReference type="NCBI Taxonomy" id="412755"/>
    <lineage>
        <taxon>unclassified sequences</taxon>
        <taxon>metagenomes</taxon>
        <taxon>ecological metagenomes</taxon>
    </lineage>
</organism>
<sequence length="71" mass="8123">MSDKKKLFATHRWCLPFAFDWNVSACERCGMERTFLYWQGCCAIYRYAHGKSAWSGVGPGMCNLPPEPADE</sequence>
<dbReference type="AlphaFoldDB" id="A0A0F9HS76"/>
<comment type="caution">
    <text evidence="1">The sequence shown here is derived from an EMBL/GenBank/DDBJ whole genome shotgun (WGS) entry which is preliminary data.</text>
</comment>
<protein>
    <submittedName>
        <fullName evidence="1">Uncharacterized protein</fullName>
    </submittedName>
</protein>
<proteinExistence type="predicted"/>
<accession>A0A0F9HS76</accession>
<reference evidence="1" key="1">
    <citation type="journal article" date="2015" name="Nature">
        <title>Complex archaea that bridge the gap between prokaryotes and eukaryotes.</title>
        <authorList>
            <person name="Spang A."/>
            <person name="Saw J.H."/>
            <person name="Jorgensen S.L."/>
            <person name="Zaremba-Niedzwiedzka K."/>
            <person name="Martijn J."/>
            <person name="Lind A.E."/>
            <person name="van Eijk R."/>
            <person name="Schleper C."/>
            <person name="Guy L."/>
            <person name="Ettema T.J."/>
        </authorList>
    </citation>
    <scope>NUCLEOTIDE SEQUENCE</scope>
</reference>
<dbReference type="EMBL" id="LAZR01016076">
    <property type="protein sequence ID" value="KKM06087.1"/>
    <property type="molecule type" value="Genomic_DNA"/>
</dbReference>
<gene>
    <name evidence="1" type="ORF">LCGC14_1747570</name>
</gene>
<evidence type="ECO:0000313" key="1">
    <source>
        <dbReference type="EMBL" id="KKM06087.1"/>
    </source>
</evidence>
<name>A0A0F9HS76_9ZZZZ</name>